<dbReference type="Gene3D" id="2.40.10.120">
    <property type="match status" value="1"/>
</dbReference>
<dbReference type="InterPro" id="IPR001478">
    <property type="entry name" value="PDZ"/>
</dbReference>
<sequence>MKAVFARFAALLLVFLVAFGTVLLIRQWQESRGGGAAAGLSELRRGQFRPEDYTLKEMPRLGDGDVELLARLNSEYTRLVGSVVPSVVSIDTVGEQREQFSYLGQVYERSLQTTGIGSGVIVSEEGHVVTNEHVIDGTVGMKITLHDGRSFPARLIGKDSALDIAVLRIEGEGPFEALNFGNSDVVQPGEMVFAVGNPFGLGETVTQGIISAKERTLSDRQRDLFQTDAAINPGNSGGPLVNYRGEIIGINVAIYSPDEENQAFAGVGFSIPSNDVRETFTQILERGRPVRGFLGLMGSDLNSRVRYELGYPQGPGIAIDEVVPGSPAELAGIQPNDIVRRYGGQVVGSLAQFISLIQRTQVGEEVELEVWRFRENLDLVATIADYDEWRSSNLGQDSERPPTDSREVLQRVGLLVRELSVLERMRGGQGVLVVDILPDSLAAEAGVLEGDLILAINGRRMLEATQLLARLISSAPSRETELVIRRGPQALKVTLPRLQES</sequence>
<dbReference type="InterPro" id="IPR041489">
    <property type="entry name" value="PDZ_6"/>
</dbReference>
<feature type="domain" description="PDZ" evidence="3">
    <location>
        <begin position="391"/>
        <end position="499"/>
    </location>
</feature>
<dbReference type="PRINTS" id="PR00834">
    <property type="entry name" value="PROTEASES2C"/>
</dbReference>
<dbReference type="GO" id="GO:0004252">
    <property type="term" value="F:serine-type endopeptidase activity"/>
    <property type="evidence" value="ECO:0007669"/>
    <property type="project" value="InterPro"/>
</dbReference>
<dbReference type="InterPro" id="IPR051201">
    <property type="entry name" value="Chloro_Bact_Ser_Proteases"/>
</dbReference>
<evidence type="ECO:0000259" key="3">
    <source>
        <dbReference type="PROSITE" id="PS50106"/>
    </source>
</evidence>
<dbReference type="GO" id="GO:0006508">
    <property type="term" value="P:proteolysis"/>
    <property type="evidence" value="ECO:0007669"/>
    <property type="project" value="UniProtKB-KW"/>
</dbReference>
<keyword evidence="1" id="KW-0645">Protease</keyword>
<dbReference type="Gene3D" id="2.30.42.10">
    <property type="match status" value="2"/>
</dbReference>
<gene>
    <name evidence="4" type="ORF">JIN78_00070</name>
</gene>
<dbReference type="AlphaFoldDB" id="A0A934RMM3"/>
<proteinExistence type="predicted"/>
<keyword evidence="2" id="KW-0378">Hydrolase</keyword>
<dbReference type="RefSeq" id="WP_200389874.1">
    <property type="nucleotide sequence ID" value="NZ_JAENIO010000001.1"/>
</dbReference>
<dbReference type="Pfam" id="PF13365">
    <property type="entry name" value="Trypsin_2"/>
    <property type="match status" value="1"/>
</dbReference>
<dbReference type="InterPro" id="IPR009003">
    <property type="entry name" value="Peptidase_S1_PA"/>
</dbReference>
<dbReference type="EMBL" id="JAENIO010000001">
    <property type="protein sequence ID" value="MBK1832437.1"/>
    <property type="molecule type" value="Genomic_DNA"/>
</dbReference>
<dbReference type="Pfam" id="PF17820">
    <property type="entry name" value="PDZ_6"/>
    <property type="match status" value="2"/>
</dbReference>
<dbReference type="Proteomes" id="UP000604083">
    <property type="component" value="Unassembled WGS sequence"/>
</dbReference>
<dbReference type="PANTHER" id="PTHR43343">
    <property type="entry name" value="PEPTIDASE S12"/>
    <property type="match status" value="1"/>
</dbReference>
<keyword evidence="5" id="KW-1185">Reference proteome</keyword>
<protein>
    <submittedName>
        <fullName evidence="4">Trypsin-like peptidase domain-containing protein</fullName>
    </submittedName>
</protein>
<evidence type="ECO:0000313" key="4">
    <source>
        <dbReference type="EMBL" id="MBK1832437.1"/>
    </source>
</evidence>
<accession>A0A934RMM3</accession>
<reference evidence="4" key="1">
    <citation type="submission" date="2021-01" db="EMBL/GenBank/DDBJ databases">
        <title>Modified the classification status of verrucomicrobia.</title>
        <authorList>
            <person name="Feng X."/>
        </authorList>
    </citation>
    <scope>NUCLEOTIDE SEQUENCE</scope>
    <source>
        <strain evidence="4">KCTC 12986</strain>
    </source>
</reference>
<dbReference type="SUPFAM" id="SSF50156">
    <property type="entry name" value="PDZ domain-like"/>
    <property type="match status" value="2"/>
</dbReference>
<dbReference type="InterPro" id="IPR036034">
    <property type="entry name" value="PDZ_sf"/>
</dbReference>
<dbReference type="SUPFAM" id="SSF50494">
    <property type="entry name" value="Trypsin-like serine proteases"/>
    <property type="match status" value="1"/>
</dbReference>
<comment type="caution">
    <text evidence="4">The sequence shown here is derived from an EMBL/GenBank/DDBJ whole genome shotgun (WGS) entry which is preliminary data.</text>
</comment>
<organism evidence="4 5">
    <name type="scientific">Roseibacillus ishigakijimensis</name>
    <dbReference type="NCBI Taxonomy" id="454146"/>
    <lineage>
        <taxon>Bacteria</taxon>
        <taxon>Pseudomonadati</taxon>
        <taxon>Verrucomicrobiota</taxon>
        <taxon>Verrucomicrobiia</taxon>
        <taxon>Verrucomicrobiales</taxon>
        <taxon>Verrucomicrobiaceae</taxon>
        <taxon>Roseibacillus</taxon>
    </lineage>
</organism>
<dbReference type="SMART" id="SM00228">
    <property type="entry name" value="PDZ"/>
    <property type="match status" value="2"/>
</dbReference>
<dbReference type="PANTHER" id="PTHR43343:SF3">
    <property type="entry name" value="PROTEASE DO-LIKE 8, CHLOROPLASTIC"/>
    <property type="match status" value="1"/>
</dbReference>
<feature type="domain" description="PDZ" evidence="3">
    <location>
        <begin position="283"/>
        <end position="374"/>
    </location>
</feature>
<evidence type="ECO:0000256" key="1">
    <source>
        <dbReference type="ARBA" id="ARBA00022670"/>
    </source>
</evidence>
<evidence type="ECO:0000313" key="5">
    <source>
        <dbReference type="Proteomes" id="UP000604083"/>
    </source>
</evidence>
<dbReference type="InterPro" id="IPR001940">
    <property type="entry name" value="Peptidase_S1C"/>
</dbReference>
<name>A0A934RMM3_9BACT</name>
<evidence type="ECO:0000256" key="2">
    <source>
        <dbReference type="ARBA" id="ARBA00022801"/>
    </source>
</evidence>
<dbReference type="PROSITE" id="PS50106">
    <property type="entry name" value="PDZ"/>
    <property type="match status" value="2"/>
</dbReference>